<dbReference type="EMBL" id="JAZHXJ010001288">
    <property type="protein sequence ID" value="KAL1845068.1"/>
    <property type="molecule type" value="Genomic_DNA"/>
</dbReference>
<evidence type="ECO:0000313" key="1">
    <source>
        <dbReference type="EMBL" id="KAL1845068.1"/>
    </source>
</evidence>
<name>A0ABR3VTS1_9PEZI</name>
<evidence type="ECO:0000313" key="2">
    <source>
        <dbReference type="Proteomes" id="UP001586593"/>
    </source>
</evidence>
<gene>
    <name evidence="1" type="ORF">VTK73DRAFT_1189</name>
</gene>
<protein>
    <submittedName>
        <fullName evidence="1">Uncharacterized protein</fullName>
    </submittedName>
</protein>
<comment type="caution">
    <text evidence="1">The sequence shown here is derived from an EMBL/GenBank/DDBJ whole genome shotgun (WGS) entry which is preliminary data.</text>
</comment>
<dbReference type="Proteomes" id="UP001586593">
    <property type="component" value="Unassembled WGS sequence"/>
</dbReference>
<proteinExistence type="predicted"/>
<reference evidence="1 2" key="1">
    <citation type="journal article" date="2024" name="Commun. Biol.">
        <title>Comparative genomic analysis of thermophilic fungi reveals convergent evolutionary adaptations and gene losses.</title>
        <authorList>
            <person name="Steindorff A.S."/>
            <person name="Aguilar-Pontes M.V."/>
            <person name="Robinson A.J."/>
            <person name="Andreopoulos B."/>
            <person name="LaButti K."/>
            <person name="Kuo A."/>
            <person name="Mondo S."/>
            <person name="Riley R."/>
            <person name="Otillar R."/>
            <person name="Haridas S."/>
            <person name="Lipzen A."/>
            <person name="Grimwood J."/>
            <person name="Schmutz J."/>
            <person name="Clum A."/>
            <person name="Reid I.D."/>
            <person name="Moisan M.C."/>
            <person name="Butler G."/>
            <person name="Nguyen T.T.M."/>
            <person name="Dewar K."/>
            <person name="Conant G."/>
            <person name="Drula E."/>
            <person name="Henrissat B."/>
            <person name="Hansel C."/>
            <person name="Singer S."/>
            <person name="Hutchinson M.I."/>
            <person name="de Vries R.P."/>
            <person name="Natvig D.O."/>
            <person name="Powell A.J."/>
            <person name="Tsang A."/>
            <person name="Grigoriev I.V."/>
        </authorList>
    </citation>
    <scope>NUCLEOTIDE SEQUENCE [LARGE SCALE GENOMIC DNA]</scope>
    <source>
        <strain evidence="1 2">ATCC 24622</strain>
    </source>
</reference>
<keyword evidence="2" id="KW-1185">Reference proteome</keyword>
<organism evidence="1 2">
    <name type="scientific">Phialemonium thermophilum</name>
    <dbReference type="NCBI Taxonomy" id="223376"/>
    <lineage>
        <taxon>Eukaryota</taxon>
        <taxon>Fungi</taxon>
        <taxon>Dikarya</taxon>
        <taxon>Ascomycota</taxon>
        <taxon>Pezizomycotina</taxon>
        <taxon>Sordariomycetes</taxon>
        <taxon>Sordariomycetidae</taxon>
        <taxon>Cephalothecales</taxon>
        <taxon>Cephalothecaceae</taxon>
        <taxon>Phialemonium</taxon>
    </lineage>
</organism>
<accession>A0ABR3VTS1</accession>
<sequence length="67" mass="7840">MATYGSYLALDARAKQWTEVTRSSFAISRDPEPRPFPIRLSSPWVFRYAMLRSRALRMQLQAVCMKE</sequence>